<dbReference type="GO" id="GO:0001227">
    <property type="term" value="F:DNA-binding transcription repressor activity, RNA polymerase II-specific"/>
    <property type="evidence" value="ECO:0007669"/>
    <property type="project" value="TreeGrafter"/>
</dbReference>
<dbReference type="PANTHER" id="PTHR24399">
    <property type="entry name" value="ZINC FINGER AND BTB DOMAIN-CONTAINING"/>
    <property type="match status" value="1"/>
</dbReference>
<dbReference type="GO" id="GO:0008270">
    <property type="term" value="F:zinc ion binding"/>
    <property type="evidence" value="ECO:0007669"/>
    <property type="project" value="UniProtKB-KW"/>
</dbReference>
<feature type="region of interest" description="Disordered" evidence="9">
    <location>
        <begin position="123"/>
        <end position="179"/>
    </location>
</feature>
<dbReference type="InterPro" id="IPR013087">
    <property type="entry name" value="Znf_C2H2_type"/>
</dbReference>
<accession>A0A6A6UIL7</accession>
<keyword evidence="5" id="KW-0805">Transcription regulation</keyword>
<feature type="region of interest" description="Disordered" evidence="9">
    <location>
        <begin position="454"/>
        <end position="547"/>
    </location>
</feature>
<feature type="region of interest" description="Disordered" evidence="9">
    <location>
        <begin position="577"/>
        <end position="613"/>
    </location>
</feature>
<evidence type="ECO:0000256" key="2">
    <source>
        <dbReference type="ARBA" id="ARBA00022723"/>
    </source>
</evidence>
<evidence type="ECO:0000313" key="12">
    <source>
        <dbReference type="Proteomes" id="UP000799302"/>
    </source>
</evidence>
<keyword evidence="12" id="KW-1185">Reference proteome</keyword>
<reference evidence="11" key="1">
    <citation type="journal article" date="2020" name="Stud. Mycol.">
        <title>101 Dothideomycetes genomes: a test case for predicting lifestyles and emergence of pathogens.</title>
        <authorList>
            <person name="Haridas S."/>
            <person name="Albert R."/>
            <person name="Binder M."/>
            <person name="Bloem J."/>
            <person name="Labutti K."/>
            <person name="Salamov A."/>
            <person name="Andreopoulos B."/>
            <person name="Baker S."/>
            <person name="Barry K."/>
            <person name="Bills G."/>
            <person name="Bluhm B."/>
            <person name="Cannon C."/>
            <person name="Castanera R."/>
            <person name="Culley D."/>
            <person name="Daum C."/>
            <person name="Ezra D."/>
            <person name="Gonzalez J."/>
            <person name="Henrissat B."/>
            <person name="Kuo A."/>
            <person name="Liang C."/>
            <person name="Lipzen A."/>
            <person name="Lutzoni F."/>
            <person name="Magnuson J."/>
            <person name="Mondo S."/>
            <person name="Nolan M."/>
            <person name="Ohm R."/>
            <person name="Pangilinan J."/>
            <person name="Park H.-J."/>
            <person name="Ramirez L."/>
            <person name="Alfaro M."/>
            <person name="Sun H."/>
            <person name="Tritt A."/>
            <person name="Yoshinaga Y."/>
            <person name="Zwiers L.-H."/>
            <person name="Turgeon B."/>
            <person name="Goodwin S."/>
            <person name="Spatafora J."/>
            <person name="Crous P."/>
            <person name="Grigoriev I."/>
        </authorList>
    </citation>
    <scope>NUCLEOTIDE SEQUENCE</scope>
    <source>
        <strain evidence="11">CBS 115976</strain>
    </source>
</reference>
<comment type="subcellular location">
    <subcellularLocation>
        <location evidence="1">Nucleus</location>
    </subcellularLocation>
</comment>
<feature type="compositionally biased region" description="Low complexity" evidence="9">
    <location>
        <begin position="167"/>
        <end position="179"/>
    </location>
</feature>
<proteinExistence type="predicted"/>
<organism evidence="11 12">
    <name type="scientific">Microthyrium microscopicum</name>
    <dbReference type="NCBI Taxonomy" id="703497"/>
    <lineage>
        <taxon>Eukaryota</taxon>
        <taxon>Fungi</taxon>
        <taxon>Dikarya</taxon>
        <taxon>Ascomycota</taxon>
        <taxon>Pezizomycotina</taxon>
        <taxon>Dothideomycetes</taxon>
        <taxon>Dothideomycetes incertae sedis</taxon>
        <taxon>Microthyriales</taxon>
        <taxon>Microthyriaceae</taxon>
        <taxon>Microthyrium</taxon>
    </lineage>
</organism>
<dbReference type="GO" id="GO:0005654">
    <property type="term" value="C:nucleoplasm"/>
    <property type="evidence" value="ECO:0007669"/>
    <property type="project" value="TreeGrafter"/>
</dbReference>
<evidence type="ECO:0000256" key="6">
    <source>
        <dbReference type="ARBA" id="ARBA00023163"/>
    </source>
</evidence>
<evidence type="ECO:0000256" key="8">
    <source>
        <dbReference type="PROSITE-ProRule" id="PRU00042"/>
    </source>
</evidence>
<keyword evidence="8" id="KW-0863">Zinc-finger</keyword>
<evidence type="ECO:0000256" key="1">
    <source>
        <dbReference type="ARBA" id="ARBA00004123"/>
    </source>
</evidence>
<evidence type="ECO:0000256" key="4">
    <source>
        <dbReference type="ARBA" id="ARBA00022833"/>
    </source>
</evidence>
<evidence type="ECO:0000256" key="3">
    <source>
        <dbReference type="ARBA" id="ARBA00022737"/>
    </source>
</evidence>
<protein>
    <recommendedName>
        <fullName evidence="10">C2H2-type domain-containing protein</fullName>
    </recommendedName>
</protein>
<evidence type="ECO:0000256" key="5">
    <source>
        <dbReference type="ARBA" id="ARBA00023015"/>
    </source>
</evidence>
<dbReference type="Proteomes" id="UP000799302">
    <property type="component" value="Unassembled WGS sequence"/>
</dbReference>
<name>A0A6A6UIL7_9PEZI</name>
<feature type="compositionally biased region" description="Basic residues" evidence="9">
    <location>
        <begin position="458"/>
        <end position="467"/>
    </location>
</feature>
<feature type="compositionally biased region" description="Basic and acidic residues" evidence="9">
    <location>
        <begin position="468"/>
        <end position="480"/>
    </location>
</feature>
<sequence>MLSQPTSAIETRRRAHRRQNSTPNIEVGQLRKAPAAAGIQRANSHRGHRRGLSLDQPRLYQPSKLTPTLGPISQDDISVSTNHSNHTNHAGQPLQYHHTAVTQPSLAQPGHHHQFQHQFHPQGLGLQTQDFPPHMQYHLSHENHSPHSSTPNPHFGHGPISAPPLTPAQQLSAQPTQQQIDELERHIKSVYGSIAEVHINILPTPVATPQKRASLAAGDNVDVSPIPLQFDNTELALDPLFDRQDLKFDPQTIENERAYESSFYSSPSHSTSCSPTAPSIKSFIPVENITPSFALNDSMIFSSQTTLTDVEAPFHHDHDHDSPSHSPRAVSIADLNIDGGTIEETGISQEEIQNYISSQDPLTHRWTCLFPGCDAKTFGRRENIRSHVQTHLGDRQYRCNHCGKCFVRQHDLKRHAKIHTGNKPYRCPCGGGFARQDALTRHRQRGMCVGAFPDAVRKQSKRGRPRKLRPDMDGRLEKAQKTRGRALSDSSDSDHAVSGAEDSPSPPAHRDDFQTTDSTKLVDLPEDDEIDNFGLDPSLTHHSPPITTYDMHAATTSTSMDHMYPLSNSGLDYSNLAASPSGSMSPTSPILPSPPPLVANEPHSGSSDMDPPTSPLCASTSTMPEQDTCAPSIFDDLCLHVSSADDSGLSMSFATSEAGLAAFGGVDYLKSDMVSFHDQDDAFKMWAMDGTDY</sequence>
<evidence type="ECO:0000259" key="10">
    <source>
        <dbReference type="PROSITE" id="PS50157"/>
    </source>
</evidence>
<dbReference type="Pfam" id="PF00096">
    <property type="entry name" value="zf-C2H2"/>
    <property type="match status" value="1"/>
</dbReference>
<dbReference type="OrthoDB" id="8117402at2759"/>
<dbReference type="Gene3D" id="3.30.160.60">
    <property type="entry name" value="Classic Zinc Finger"/>
    <property type="match status" value="3"/>
</dbReference>
<feature type="region of interest" description="Disordered" evidence="9">
    <location>
        <begin position="38"/>
        <end position="91"/>
    </location>
</feature>
<dbReference type="FunFam" id="3.30.160.60:FF:001649">
    <property type="entry name" value="C2H2 transcription factor Swi5"/>
    <property type="match status" value="1"/>
</dbReference>
<gene>
    <name evidence="11" type="ORF">BT63DRAFT_477489</name>
</gene>
<feature type="region of interest" description="Disordered" evidence="9">
    <location>
        <begin position="1"/>
        <end position="24"/>
    </location>
</feature>
<keyword evidence="6" id="KW-0804">Transcription</keyword>
<dbReference type="PROSITE" id="PS50157">
    <property type="entry name" value="ZINC_FINGER_C2H2_2"/>
    <property type="match status" value="1"/>
</dbReference>
<evidence type="ECO:0000313" key="11">
    <source>
        <dbReference type="EMBL" id="KAF2670918.1"/>
    </source>
</evidence>
<evidence type="ECO:0000256" key="7">
    <source>
        <dbReference type="ARBA" id="ARBA00023242"/>
    </source>
</evidence>
<keyword evidence="7" id="KW-0539">Nucleus</keyword>
<dbReference type="SMART" id="SM00355">
    <property type="entry name" value="ZnF_C2H2"/>
    <property type="match status" value="2"/>
</dbReference>
<dbReference type="InterPro" id="IPR036236">
    <property type="entry name" value="Znf_C2H2_sf"/>
</dbReference>
<dbReference type="PROSITE" id="PS00028">
    <property type="entry name" value="ZINC_FINGER_C2H2_1"/>
    <property type="match status" value="1"/>
</dbReference>
<dbReference type="SUPFAM" id="SSF57667">
    <property type="entry name" value="beta-beta-alpha zinc fingers"/>
    <property type="match status" value="1"/>
</dbReference>
<feature type="compositionally biased region" description="Polar residues" evidence="9">
    <location>
        <begin position="75"/>
        <end position="90"/>
    </location>
</feature>
<keyword evidence="2" id="KW-0479">Metal-binding</keyword>
<evidence type="ECO:0000256" key="9">
    <source>
        <dbReference type="SAM" id="MobiDB-lite"/>
    </source>
</evidence>
<dbReference type="PANTHER" id="PTHR24399:SF70">
    <property type="entry name" value="C2H2-TYPE DOMAIN-CONTAINING PROTEIN"/>
    <property type="match status" value="1"/>
</dbReference>
<feature type="domain" description="C2H2-type" evidence="10">
    <location>
        <begin position="397"/>
        <end position="424"/>
    </location>
</feature>
<dbReference type="AlphaFoldDB" id="A0A6A6UIL7"/>
<keyword evidence="4" id="KW-0862">Zinc</keyword>
<keyword evidence="3" id="KW-0677">Repeat</keyword>
<dbReference type="GO" id="GO:0000978">
    <property type="term" value="F:RNA polymerase II cis-regulatory region sequence-specific DNA binding"/>
    <property type="evidence" value="ECO:0007669"/>
    <property type="project" value="TreeGrafter"/>
</dbReference>
<dbReference type="EMBL" id="MU004233">
    <property type="protein sequence ID" value="KAF2670918.1"/>
    <property type="molecule type" value="Genomic_DNA"/>
</dbReference>